<dbReference type="EMBL" id="JAESVG020000009">
    <property type="protein sequence ID" value="KAG8624239.1"/>
    <property type="molecule type" value="Genomic_DNA"/>
</dbReference>
<dbReference type="AlphaFoldDB" id="A0A8K0PG54"/>
<keyword evidence="3" id="KW-1185">Reference proteome</keyword>
<feature type="region of interest" description="Disordered" evidence="1">
    <location>
        <begin position="1"/>
        <end position="29"/>
    </location>
</feature>
<proteinExistence type="predicted"/>
<reference evidence="2" key="1">
    <citation type="submission" date="2021-07" db="EMBL/GenBank/DDBJ databases">
        <title>Elsinoe batatas strain:CRI-CJ2 Genome sequencing and assembly.</title>
        <authorList>
            <person name="Huang L."/>
        </authorList>
    </citation>
    <scope>NUCLEOTIDE SEQUENCE</scope>
    <source>
        <strain evidence="2">CRI-CJ2</strain>
    </source>
</reference>
<gene>
    <name evidence="2" type="ORF">KVT40_007306</name>
</gene>
<evidence type="ECO:0000313" key="2">
    <source>
        <dbReference type="EMBL" id="KAG8624239.1"/>
    </source>
</evidence>
<organism evidence="2 3">
    <name type="scientific">Elsinoe batatas</name>
    <dbReference type="NCBI Taxonomy" id="2601811"/>
    <lineage>
        <taxon>Eukaryota</taxon>
        <taxon>Fungi</taxon>
        <taxon>Dikarya</taxon>
        <taxon>Ascomycota</taxon>
        <taxon>Pezizomycotina</taxon>
        <taxon>Dothideomycetes</taxon>
        <taxon>Dothideomycetidae</taxon>
        <taxon>Myriangiales</taxon>
        <taxon>Elsinoaceae</taxon>
        <taxon>Elsinoe</taxon>
    </lineage>
</organism>
<feature type="compositionally biased region" description="Polar residues" evidence="1">
    <location>
        <begin position="10"/>
        <end position="20"/>
    </location>
</feature>
<feature type="region of interest" description="Disordered" evidence="1">
    <location>
        <begin position="423"/>
        <end position="444"/>
    </location>
</feature>
<evidence type="ECO:0000313" key="3">
    <source>
        <dbReference type="Proteomes" id="UP000809789"/>
    </source>
</evidence>
<dbReference type="Proteomes" id="UP000809789">
    <property type="component" value="Unassembled WGS sequence"/>
</dbReference>
<name>A0A8K0PG54_9PEZI</name>
<evidence type="ECO:0000256" key="1">
    <source>
        <dbReference type="SAM" id="MobiDB-lite"/>
    </source>
</evidence>
<comment type="caution">
    <text evidence="2">The sequence shown here is derived from an EMBL/GenBank/DDBJ whole genome shotgun (WGS) entry which is preliminary data.</text>
</comment>
<protein>
    <submittedName>
        <fullName evidence="2">Uncharacterized protein</fullName>
    </submittedName>
</protein>
<sequence length="444" mass="50177">MPATPVFKKTAQSSWFNGSSKHSREGVPFTEEDERQMFIDMFQGFSKEGRAMAMDVLLNHEFNDDEEEEEEEGRTRMMAWQWHLLLRKRRRLLMTRASSTSRKRVRTAPLLLLSKAAEHLPRAGKCHHSTTSRLFLPESSCATWSSFIPVTAARSATMAKRLGIRYSTTTSSPSLPHPERIVSKASANTKPIVDFSNKHNLKPFDHPWNLENPQPKVLHIIVGFGGFATIEHQLQRCADKWQKRPGNFWFLYMHYTDRHQWSDYFKLDDIPDHTKTDPHLVALRSTLAAISEGRLAVSEAYEEMMMGEKFQKYSKQAEHRGRNRLLVTAGSPDSGELDTGELDTDELDAAALETPAVTSMACPVKGCGHVARRASDRTSHAATHLPKPPKQLKHPKQEAMLPGVVNLISLFDIKLHMSKRDDVGGVTAQSNDNDDLSVDEAQRP</sequence>
<accession>A0A8K0PG54</accession>
<feature type="region of interest" description="Disordered" evidence="1">
    <location>
        <begin position="373"/>
        <end position="394"/>
    </location>
</feature>